<evidence type="ECO:0000313" key="2">
    <source>
        <dbReference type="EMBL" id="NVO23964.1"/>
    </source>
</evidence>
<evidence type="ECO:0000313" key="5">
    <source>
        <dbReference type="Proteomes" id="UP000592216"/>
    </source>
</evidence>
<name>A0A850Q4T8_9RHOB</name>
<dbReference type="EMBL" id="JABCJD010000003">
    <property type="protein sequence ID" value="NVO27499.1"/>
    <property type="molecule type" value="Genomic_DNA"/>
</dbReference>
<feature type="signal peptide" evidence="1">
    <location>
        <begin position="1"/>
        <end position="22"/>
    </location>
</feature>
<keyword evidence="4" id="KW-1185">Reference proteome</keyword>
<proteinExistence type="predicted"/>
<dbReference type="Proteomes" id="UP000523601">
    <property type="component" value="Unassembled WGS sequence"/>
</dbReference>
<sequence>MKVLGSLLAATTALTVPSLAMAKDITVDTKLMNYGGEDAYLAYYLTDASGKYVRTLHIASGKSRWWDHLTGWYSATAGNANEIAGLTGASVGSGSSLKFTVDVEDALIDAGYQIRVDAAVEHMPNSPAEIVVPLTSDNAGKTVAGRGYIASFTFDM</sequence>
<evidence type="ECO:0000313" key="4">
    <source>
        <dbReference type="Proteomes" id="UP000523601"/>
    </source>
</evidence>
<protein>
    <submittedName>
        <fullName evidence="2">DUF2271 domain-containing protein</fullName>
    </submittedName>
</protein>
<comment type="caution">
    <text evidence="2">The sequence shown here is derived from an EMBL/GenBank/DDBJ whole genome shotgun (WGS) entry which is preliminary data.</text>
</comment>
<reference evidence="4 5" key="1">
    <citation type="submission" date="2020-04" db="EMBL/GenBank/DDBJ databases">
        <title>Donghicola sp., a member of the Rhodobacteraceae family isolated from mangrove forest in Thailand.</title>
        <authorList>
            <person name="Charoenyingcharoen P."/>
            <person name="Yukphan P."/>
        </authorList>
    </citation>
    <scope>NUCLEOTIDE SEQUENCE [LARGE SCALE GENOMIC DNA]</scope>
    <source>
        <strain evidence="2 5">B5-SW-15</strain>
        <strain evidence="3 4">C2-DW-16</strain>
    </source>
</reference>
<organism evidence="2 5">
    <name type="scientific">Donghicola mangrovi</name>
    <dbReference type="NCBI Taxonomy" id="2729614"/>
    <lineage>
        <taxon>Bacteria</taxon>
        <taxon>Pseudomonadati</taxon>
        <taxon>Pseudomonadota</taxon>
        <taxon>Alphaproteobacteria</taxon>
        <taxon>Rhodobacterales</taxon>
        <taxon>Roseobacteraceae</taxon>
        <taxon>Donghicola</taxon>
    </lineage>
</organism>
<gene>
    <name evidence="3" type="ORF">HJ526_08725</name>
    <name evidence="2" type="ORF">HJ536_11420</name>
</gene>
<evidence type="ECO:0000313" key="3">
    <source>
        <dbReference type="EMBL" id="NVO27499.1"/>
    </source>
</evidence>
<dbReference type="Proteomes" id="UP000592216">
    <property type="component" value="Unassembled WGS sequence"/>
</dbReference>
<evidence type="ECO:0000256" key="1">
    <source>
        <dbReference type="SAM" id="SignalP"/>
    </source>
</evidence>
<keyword evidence="1" id="KW-0732">Signal</keyword>
<dbReference type="RefSeq" id="WP_176853902.1">
    <property type="nucleotide sequence ID" value="NZ_JABCJD010000003.1"/>
</dbReference>
<dbReference type="AlphaFoldDB" id="A0A850Q4T8"/>
<dbReference type="EMBL" id="JABCJE010000004">
    <property type="protein sequence ID" value="NVO23964.1"/>
    <property type="molecule type" value="Genomic_DNA"/>
</dbReference>
<feature type="chain" id="PRO_5032623066" evidence="1">
    <location>
        <begin position="23"/>
        <end position="156"/>
    </location>
</feature>
<dbReference type="Pfam" id="PF10029">
    <property type="entry name" value="DUF2271"/>
    <property type="match status" value="1"/>
</dbReference>
<dbReference type="InterPro" id="IPR014469">
    <property type="entry name" value="DUF2271"/>
</dbReference>
<accession>A0A850Q4T8</accession>